<gene>
    <name evidence="1" type="ORF">TrRE_jg5445</name>
</gene>
<sequence>MDQQRAASAKRAQKAIKAACQGWKDPVANLSSLSFPGTDAASKAYSSYKQASSYGPAFTLYGDVKKQAQVLTPLVSTLVSSHSVGAGIEILEAVASSCSTLTTPPCLYAVPSPEPPAATAAMSATTATTATVEQDAPPNRFDPATADPEALVEMSASISMENCTENALTMGILSIKDA</sequence>
<proteinExistence type="predicted"/>
<evidence type="ECO:0000313" key="2">
    <source>
        <dbReference type="Proteomes" id="UP001165082"/>
    </source>
</evidence>
<organism evidence="1 2">
    <name type="scientific">Triparma retinervis</name>
    <dbReference type="NCBI Taxonomy" id="2557542"/>
    <lineage>
        <taxon>Eukaryota</taxon>
        <taxon>Sar</taxon>
        <taxon>Stramenopiles</taxon>
        <taxon>Ochrophyta</taxon>
        <taxon>Bolidophyceae</taxon>
        <taxon>Parmales</taxon>
        <taxon>Triparmaceae</taxon>
        <taxon>Triparma</taxon>
    </lineage>
</organism>
<reference evidence="1" key="1">
    <citation type="submission" date="2022-07" db="EMBL/GenBank/DDBJ databases">
        <title>Genome analysis of Parmales, a sister group of diatoms, reveals the evolutionary specialization of diatoms from phago-mixotrophs to photoautotrophs.</title>
        <authorList>
            <person name="Ban H."/>
            <person name="Sato S."/>
            <person name="Yoshikawa S."/>
            <person name="Kazumasa Y."/>
            <person name="Nakamura Y."/>
            <person name="Ichinomiya M."/>
            <person name="Saitoh K."/>
            <person name="Sato N."/>
            <person name="Blanc-Mathieu R."/>
            <person name="Endo H."/>
            <person name="Kuwata A."/>
            <person name="Ogata H."/>
        </authorList>
    </citation>
    <scope>NUCLEOTIDE SEQUENCE</scope>
</reference>
<comment type="caution">
    <text evidence="1">The sequence shown here is derived from an EMBL/GenBank/DDBJ whole genome shotgun (WGS) entry which is preliminary data.</text>
</comment>
<protein>
    <submittedName>
        <fullName evidence="1">Uncharacterized protein</fullName>
    </submittedName>
</protein>
<dbReference type="EMBL" id="BRXZ01005036">
    <property type="protein sequence ID" value="GMH59169.1"/>
    <property type="molecule type" value="Genomic_DNA"/>
</dbReference>
<feature type="non-terminal residue" evidence="1">
    <location>
        <position position="178"/>
    </location>
</feature>
<evidence type="ECO:0000313" key="1">
    <source>
        <dbReference type="EMBL" id="GMH59169.1"/>
    </source>
</evidence>
<accession>A0A9W6ZZ80</accession>
<keyword evidence="2" id="KW-1185">Reference proteome</keyword>
<dbReference type="Proteomes" id="UP001165082">
    <property type="component" value="Unassembled WGS sequence"/>
</dbReference>
<dbReference type="AlphaFoldDB" id="A0A9W6ZZ80"/>
<name>A0A9W6ZZ80_9STRA</name>